<protein>
    <submittedName>
        <fullName evidence="1">Uncharacterized protein</fullName>
    </submittedName>
</protein>
<name>A0A9P0HDV9_NEZVI</name>
<keyword evidence="2" id="KW-1185">Reference proteome</keyword>
<accession>A0A9P0HDV9</accession>
<dbReference type="EMBL" id="OV725080">
    <property type="protein sequence ID" value="CAH1400545.1"/>
    <property type="molecule type" value="Genomic_DNA"/>
</dbReference>
<evidence type="ECO:0000313" key="2">
    <source>
        <dbReference type="Proteomes" id="UP001152798"/>
    </source>
</evidence>
<organism evidence="1 2">
    <name type="scientific">Nezara viridula</name>
    <name type="common">Southern green stink bug</name>
    <name type="synonym">Cimex viridulus</name>
    <dbReference type="NCBI Taxonomy" id="85310"/>
    <lineage>
        <taxon>Eukaryota</taxon>
        <taxon>Metazoa</taxon>
        <taxon>Ecdysozoa</taxon>
        <taxon>Arthropoda</taxon>
        <taxon>Hexapoda</taxon>
        <taxon>Insecta</taxon>
        <taxon>Pterygota</taxon>
        <taxon>Neoptera</taxon>
        <taxon>Paraneoptera</taxon>
        <taxon>Hemiptera</taxon>
        <taxon>Heteroptera</taxon>
        <taxon>Panheteroptera</taxon>
        <taxon>Pentatomomorpha</taxon>
        <taxon>Pentatomoidea</taxon>
        <taxon>Pentatomidae</taxon>
        <taxon>Pentatominae</taxon>
        <taxon>Nezara</taxon>
    </lineage>
</organism>
<evidence type="ECO:0000313" key="1">
    <source>
        <dbReference type="EMBL" id="CAH1400545.1"/>
    </source>
</evidence>
<reference evidence="1" key="1">
    <citation type="submission" date="2022-01" db="EMBL/GenBank/DDBJ databases">
        <authorList>
            <person name="King R."/>
        </authorList>
    </citation>
    <scope>NUCLEOTIDE SEQUENCE</scope>
</reference>
<proteinExistence type="predicted"/>
<gene>
    <name evidence="1" type="ORF">NEZAVI_LOCUS9761</name>
</gene>
<dbReference type="AlphaFoldDB" id="A0A9P0HDV9"/>
<sequence length="71" mass="7975">MEISVRLVSGMIKSDFRTDAFRAMTGQRSHWVFQQDSAPAHKARSTRLAATELRTLLNSSLFQIGTHEALV</sequence>
<dbReference type="Proteomes" id="UP001152798">
    <property type="component" value="Chromosome 4"/>
</dbReference>